<dbReference type="PANTHER" id="PTHR48090:SF7">
    <property type="entry name" value="RFBJ PROTEIN"/>
    <property type="match status" value="1"/>
</dbReference>
<feature type="domain" description="Glycosyltransferase 2-like" evidence="1">
    <location>
        <begin position="4"/>
        <end position="160"/>
    </location>
</feature>
<evidence type="ECO:0000313" key="2">
    <source>
        <dbReference type="EMBL" id="MBI3014939.1"/>
    </source>
</evidence>
<protein>
    <submittedName>
        <fullName evidence="2">Glycosyltransferase family 2 protein</fullName>
    </submittedName>
</protein>
<evidence type="ECO:0000259" key="1">
    <source>
        <dbReference type="Pfam" id="PF00535"/>
    </source>
</evidence>
<comment type="caution">
    <text evidence="2">The sequence shown here is derived from an EMBL/GenBank/DDBJ whole genome shotgun (WGS) entry which is preliminary data.</text>
</comment>
<evidence type="ECO:0000313" key="3">
    <source>
        <dbReference type="Proteomes" id="UP000741360"/>
    </source>
</evidence>
<sequence>MKVSLIIPALNEEESLPGVLAAIPRNGVDDLIVVDNGSSDSTAAVARRAGAQVITETRKGYGAACRAGVQAAGDADILVFMDGDGSFSPAEIPQLTAPITHGEADLVLGTRTARFEDTCAIPLHARLGNRFIARIIGFASSIRITDLGPFRAIRRAALESLRMEEGTYGWPSEMIIKAAKLQYRISEVPVSYRPRTGGKSKVSGTISGSIRASLSILKVTARWSLWTPDGT</sequence>
<dbReference type="AlphaFoldDB" id="A0A932GPU0"/>
<dbReference type="Pfam" id="PF00535">
    <property type="entry name" value="Glycos_transf_2"/>
    <property type="match status" value="1"/>
</dbReference>
<dbReference type="PANTHER" id="PTHR48090">
    <property type="entry name" value="UNDECAPRENYL-PHOSPHATE 4-DEOXY-4-FORMAMIDO-L-ARABINOSE TRANSFERASE-RELATED"/>
    <property type="match status" value="1"/>
</dbReference>
<dbReference type="InterPro" id="IPR001173">
    <property type="entry name" value="Glyco_trans_2-like"/>
</dbReference>
<name>A0A932GPU0_UNCTE</name>
<dbReference type="EMBL" id="JACPSX010000146">
    <property type="protein sequence ID" value="MBI3014939.1"/>
    <property type="molecule type" value="Genomic_DNA"/>
</dbReference>
<dbReference type="SUPFAM" id="SSF53448">
    <property type="entry name" value="Nucleotide-diphospho-sugar transferases"/>
    <property type="match status" value="1"/>
</dbReference>
<accession>A0A932GPU0</accession>
<gene>
    <name evidence="2" type="ORF">HYY65_07775</name>
</gene>
<proteinExistence type="predicted"/>
<organism evidence="2 3">
    <name type="scientific">Tectimicrobiota bacterium</name>
    <dbReference type="NCBI Taxonomy" id="2528274"/>
    <lineage>
        <taxon>Bacteria</taxon>
        <taxon>Pseudomonadati</taxon>
        <taxon>Nitrospinota/Tectimicrobiota group</taxon>
        <taxon>Candidatus Tectimicrobiota</taxon>
    </lineage>
</organism>
<reference evidence="2" key="1">
    <citation type="submission" date="2020-07" db="EMBL/GenBank/DDBJ databases">
        <title>Huge and variable diversity of episymbiotic CPR bacteria and DPANN archaea in groundwater ecosystems.</title>
        <authorList>
            <person name="He C.Y."/>
            <person name="Keren R."/>
            <person name="Whittaker M."/>
            <person name="Farag I.F."/>
            <person name="Doudna J."/>
            <person name="Cate J.H.D."/>
            <person name="Banfield J.F."/>
        </authorList>
    </citation>
    <scope>NUCLEOTIDE SEQUENCE</scope>
    <source>
        <strain evidence="2">NC_groundwater_717_Ag_S-0.2um_59_8</strain>
    </source>
</reference>
<dbReference type="Gene3D" id="3.90.550.10">
    <property type="entry name" value="Spore Coat Polysaccharide Biosynthesis Protein SpsA, Chain A"/>
    <property type="match status" value="1"/>
</dbReference>
<dbReference type="InterPro" id="IPR050256">
    <property type="entry name" value="Glycosyltransferase_2"/>
</dbReference>
<dbReference type="InterPro" id="IPR029044">
    <property type="entry name" value="Nucleotide-diphossugar_trans"/>
</dbReference>
<dbReference type="CDD" id="cd04179">
    <property type="entry name" value="DPM_DPG-synthase_like"/>
    <property type="match status" value="1"/>
</dbReference>
<dbReference type="Proteomes" id="UP000741360">
    <property type="component" value="Unassembled WGS sequence"/>
</dbReference>